<evidence type="ECO:0000256" key="5">
    <source>
        <dbReference type="ARBA" id="ARBA00022989"/>
    </source>
</evidence>
<dbReference type="Pfam" id="PF04632">
    <property type="entry name" value="FUSC"/>
    <property type="match status" value="1"/>
</dbReference>
<keyword evidence="5 7" id="KW-1133">Transmembrane helix</keyword>
<dbReference type="EMBL" id="BMED01000003">
    <property type="protein sequence ID" value="GGC85965.1"/>
    <property type="molecule type" value="Genomic_DNA"/>
</dbReference>
<comment type="subcellular location">
    <subcellularLocation>
        <location evidence="1">Cell membrane</location>
        <topology evidence="1">Multi-pass membrane protein</topology>
    </subcellularLocation>
</comment>
<evidence type="ECO:0000256" key="1">
    <source>
        <dbReference type="ARBA" id="ARBA00004651"/>
    </source>
</evidence>
<organism evidence="8 9">
    <name type="scientific">Undibacterium terreum</name>
    <dbReference type="NCBI Taxonomy" id="1224302"/>
    <lineage>
        <taxon>Bacteria</taxon>
        <taxon>Pseudomonadati</taxon>
        <taxon>Pseudomonadota</taxon>
        <taxon>Betaproteobacteria</taxon>
        <taxon>Burkholderiales</taxon>
        <taxon>Oxalobacteraceae</taxon>
        <taxon>Undibacterium</taxon>
    </lineage>
</organism>
<evidence type="ECO:0000256" key="3">
    <source>
        <dbReference type="ARBA" id="ARBA00022475"/>
    </source>
</evidence>
<keyword evidence="2" id="KW-0813">Transport</keyword>
<feature type="transmembrane region" description="Helical" evidence="7">
    <location>
        <begin position="474"/>
        <end position="492"/>
    </location>
</feature>
<feature type="transmembrane region" description="Helical" evidence="7">
    <location>
        <begin position="121"/>
        <end position="139"/>
    </location>
</feature>
<proteinExistence type="predicted"/>
<evidence type="ECO:0000313" key="9">
    <source>
        <dbReference type="Proteomes" id="UP000637423"/>
    </source>
</evidence>
<dbReference type="AlphaFoldDB" id="A0A916USC0"/>
<keyword evidence="4 7" id="KW-0812">Transmembrane</keyword>
<keyword evidence="9" id="KW-1185">Reference proteome</keyword>
<feature type="transmembrane region" description="Helical" evidence="7">
    <location>
        <begin position="394"/>
        <end position="412"/>
    </location>
</feature>
<evidence type="ECO:0000256" key="7">
    <source>
        <dbReference type="SAM" id="Phobius"/>
    </source>
</evidence>
<comment type="caution">
    <text evidence="8">The sequence shown here is derived from an EMBL/GenBank/DDBJ whole genome shotgun (WGS) entry which is preliminary data.</text>
</comment>
<dbReference type="Proteomes" id="UP000637423">
    <property type="component" value="Unassembled WGS sequence"/>
</dbReference>
<evidence type="ECO:0000256" key="2">
    <source>
        <dbReference type="ARBA" id="ARBA00022448"/>
    </source>
</evidence>
<evidence type="ECO:0000256" key="4">
    <source>
        <dbReference type="ARBA" id="ARBA00022692"/>
    </source>
</evidence>
<name>A0A916USC0_9BURK</name>
<dbReference type="GO" id="GO:0022857">
    <property type="term" value="F:transmembrane transporter activity"/>
    <property type="evidence" value="ECO:0007669"/>
    <property type="project" value="InterPro"/>
</dbReference>
<feature type="transmembrane region" description="Helical" evidence="7">
    <location>
        <begin position="151"/>
        <end position="173"/>
    </location>
</feature>
<feature type="transmembrane region" description="Helical" evidence="7">
    <location>
        <begin position="444"/>
        <end position="462"/>
    </location>
</feature>
<dbReference type="GO" id="GO:0005886">
    <property type="term" value="C:plasma membrane"/>
    <property type="evidence" value="ECO:0007669"/>
    <property type="project" value="UniProtKB-SubCell"/>
</dbReference>
<protein>
    <submittedName>
        <fullName evidence="8">Multidrug transporter subunit MdtO</fullName>
    </submittedName>
</protein>
<keyword evidence="3" id="KW-1003">Cell membrane</keyword>
<feature type="transmembrane region" description="Helical" evidence="7">
    <location>
        <begin position="97"/>
        <end position="116"/>
    </location>
</feature>
<feature type="transmembrane region" description="Helical" evidence="7">
    <location>
        <begin position="71"/>
        <end position="91"/>
    </location>
</feature>
<reference evidence="8" key="2">
    <citation type="submission" date="2020-09" db="EMBL/GenBank/DDBJ databases">
        <authorList>
            <person name="Sun Q."/>
            <person name="Zhou Y."/>
        </authorList>
    </citation>
    <scope>NUCLEOTIDE SEQUENCE</scope>
    <source>
        <strain evidence="8">CGMCC 1.10998</strain>
    </source>
</reference>
<keyword evidence="6 7" id="KW-0472">Membrane</keyword>
<evidence type="ECO:0000313" key="8">
    <source>
        <dbReference type="EMBL" id="GGC85965.1"/>
    </source>
</evidence>
<evidence type="ECO:0000256" key="6">
    <source>
        <dbReference type="ARBA" id="ARBA00023136"/>
    </source>
</evidence>
<dbReference type="RefSeq" id="WP_188567505.1">
    <property type="nucleotide sequence ID" value="NZ_BMED01000003.1"/>
</dbReference>
<sequence>MPSMTSSFVSLGTVIHKELAPVPGRFTTLWRYLIASGIVIVISMALRVPFIALSIIAIFSTTQQNTYLTRLSGLVATVGLTLAVACSLLLLRLTFDVHLLRIFGAMFILLCAMYFLRTSKLGAIGFLVGLAVIYIQSEVDIAPNPELLVRAVLWVWVAISYPIVVNVLVGYLLPASADSHLHKELKFQLENITHRLKGEQNSSVDMEETFLRMRRQLSYALMAHPKLADHNARCQARVRLVERLLVAIRQISNAGPPELNLDYLRHASIILAAISELQYRLVDGGAFRMVPVPPNYSVVAPAPLAAMCRAFLKLVQEEVPREALESPTTNAKAAAFSLNTLALQFALKVVFATQLGYLFFTAVQWPGIHTCMLTCIILALPGLGAVTHKGVMRLIGAAFGSAAALLATVFVIPHLDSITGLLLLSLAIIAVGAWIAAGSPLTDYVGFQLVFCFALALLGNFGPSTDLTEIRDRSVGIVVGVIISLTIYSWIWPEREGAQVRSVVAELLRALSRVVETCGAADKDEYEIAQVDAWSVVVRLRQFQGRLAFEPTGGSEDSIEWPFERVLSSARQILWDFDWLNMLREDGHSSISGQIEALDAASKAASDRLRSMAAFVATIPPALSPPLNEYMPTAFSAHDTVAVLSSINHQLMQLEQCLLQRHSTGQSKP</sequence>
<dbReference type="InterPro" id="IPR006726">
    <property type="entry name" value="PHBA_efflux_AaeB/fusaric-R"/>
</dbReference>
<feature type="transmembrane region" description="Helical" evidence="7">
    <location>
        <begin position="32"/>
        <end position="59"/>
    </location>
</feature>
<gene>
    <name evidence="8" type="ORF">GCM10011396_36620</name>
</gene>
<reference evidence="8" key="1">
    <citation type="journal article" date="2014" name="Int. J. Syst. Evol. Microbiol.">
        <title>Complete genome sequence of Corynebacterium casei LMG S-19264T (=DSM 44701T), isolated from a smear-ripened cheese.</title>
        <authorList>
            <consortium name="US DOE Joint Genome Institute (JGI-PGF)"/>
            <person name="Walter F."/>
            <person name="Albersmeier A."/>
            <person name="Kalinowski J."/>
            <person name="Ruckert C."/>
        </authorList>
    </citation>
    <scope>NUCLEOTIDE SEQUENCE</scope>
    <source>
        <strain evidence="8">CGMCC 1.10998</strain>
    </source>
</reference>
<accession>A0A916USC0</accession>
<dbReference type="PANTHER" id="PTHR30509:SF9">
    <property type="entry name" value="MULTIDRUG RESISTANCE PROTEIN MDTO"/>
    <property type="match status" value="1"/>
</dbReference>
<feature type="transmembrane region" description="Helical" evidence="7">
    <location>
        <begin position="366"/>
        <end position="387"/>
    </location>
</feature>
<feature type="transmembrane region" description="Helical" evidence="7">
    <location>
        <begin position="418"/>
        <end position="437"/>
    </location>
</feature>
<dbReference type="PANTHER" id="PTHR30509">
    <property type="entry name" value="P-HYDROXYBENZOIC ACID EFFLUX PUMP SUBUNIT-RELATED"/>
    <property type="match status" value="1"/>
</dbReference>